<feature type="transmembrane region" description="Helical" evidence="1">
    <location>
        <begin position="92"/>
        <end position="108"/>
    </location>
</feature>
<evidence type="ECO:0000313" key="2">
    <source>
        <dbReference type="EMBL" id="VEU44820.1"/>
    </source>
</evidence>
<name>A0A448ZRZ2_9STRA</name>
<gene>
    <name evidence="2" type="ORF">PSNMU_V1.4_AUG-EV-PASAV3_0119550</name>
</gene>
<evidence type="ECO:0000313" key="3">
    <source>
        <dbReference type="Proteomes" id="UP000291116"/>
    </source>
</evidence>
<dbReference type="EMBL" id="CAACVS010000669">
    <property type="protein sequence ID" value="VEU44820.1"/>
    <property type="molecule type" value="Genomic_DNA"/>
</dbReference>
<keyword evidence="1" id="KW-0472">Membrane</keyword>
<accession>A0A448ZRZ2</accession>
<evidence type="ECO:0000256" key="1">
    <source>
        <dbReference type="SAM" id="Phobius"/>
    </source>
</evidence>
<protein>
    <submittedName>
        <fullName evidence="2">Uncharacterized protein</fullName>
    </submittedName>
</protein>
<feature type="transmembrane region" description="Helical" evidence="1">
    <location>
        <begin position="34"/>
        <end position="51"/>
    </location>
</feature>
<keyword evidence="3" id="KW-1185">Reference proteome</keyword>
<keyword evidence="1" id="KW-1133">Transmembrane helix</keyword>
<organism evidence="2 3">
    <name type="scientific">Pseudo-nitzschia multistriata</name>
    <dbReference type="NCBI Taxonomy" id="183589"/>
    <lineage>
        <taxon>Eukaryota</taxon>
        <taxon>Sar</taxon>
        <taxon>Stramenopiles</taxon>
        <taxon>Ochrophyta</taxon>
        <taxon>Bacillariophyta</taxon>
        <taxon>Bacillariophyceae</taxon>
        <taxon>Bacillariophycidae</taxon>
        <taxon>Bacillariales</taxon>
        <taxon>Bacillariaceae</taxon>
        <taxon>Pseudo-nitzschia</taxon>
    </lineage>
</organism>
<reference evidence="2 3" key="1">
    <citation type="submission" date="2019-01" db="EMBL/GenBank/DDBJ databases">
        <authorList>
            <person name="Ferrante I. M."/>
        </authorList>
    </citation>
    <scope>NUCLEOTIDE SEQUENCE [LARGE SCALE GENOMIC DNA]</scope>
    <source>
        <strain evidence="2 3">B856</strain>
    </source>
</reference>
<dbReference type="Proteomes" id="UP000291116">
    <property type="component" value="Unassembled WGS sequence"/>
</dbReference>
<keyword evidence="1" id="KW-0812">Transmembrane</keyword>
<dbReference type="AlphaFoldDB" id="A0A448ZRZ2"/>
<sequence length="269" mass="29600">MRWCREGQKERVQTSHRATKRSSCCCRGCGSGRAFPWVFGFAIAIAIALAFRGLPSSSQSPPCSASASSSSSMVFGPATTRSSSSAMVCREGFHLVLLLLLLLLLLLPKMPADARPRTPSSETGFRRPPWCSPLRKKVARSSRGILRNTETRIPPFPAPALSHSSCWSKTAIAVIFFAWRVFCLASKRDSGIESNRIESNRIECNARKGSARGWIETMVSSGLCFALRSVTDRTPSSLIGTVCWTARRTVHKMAQRMTSFVLFDSIRSC</sequence>
<proteinExistence type="predicted"/>